<evidence type="ECO:0000313" key="2">
    <source>
        <dbReference type="EMBL" id="GKT37296.1"/>
    </source>
</evidence>
<evidence type="ECO:0000256" key="1">
    <source>
        <dbReference type="SAM" id="Phobius"/>
    </source>
</evidence>
<protein>
    <submittedName>
        <fullName evidence="2">Uncharacterized protein</fullName>
    </submittedName>
</protein>
<organism evidence="2 3">
    <name type="scientific">Aduncisulcus paluster</name>
    <dbReference type="NCBI Taxonomy" id="2918883"/>
    <lineage>
        <taxon>Eukaryota</taxon>
        <taxon>Metamonada</taxon>
        <taxon>Carpediemonas-like organisms</taxon>
        <taxon>Aduncisulcus</taxon>
    </lineage>
</organism>
<evidence type="ECO:0000313" key="3">
    <source>
        <dbReference type="Proteomes" id="UP001057375"/>
    </source>
</evidence>
<feature type="transmembrane region" description="Helical" evidence="1">
    <location>
        <begin position="6"/>
        <end position="23"/>
    </location>
</feature>
<dbReference type="Proteomes" id="UP001057375">
    <property type="component" value="Unassembled WGS sequence"/>
</dbReference>
<gene>
    <name evidence="2" type="ORF">ADUPG1_010112</name>
</gene>
<keyword evidence="1" id="KW-0472">Membrane</keyword>
<keyword evidence="1" id="KW-0812">Transmembrane</keyword>
<sequence>MFILLYLILYIFLLFLINYRNFWGLKSRDMNSSSAVQIVKPKIVYILYKENGGIVQFLELLAFSIFQNFR</sequence>
<keyword evidence="3" id="KW-1185">Reference proteome</keyword>
<reference evidence="2" key="1">
    <citation type="submission" date="2022-03" db="EMBL/GenBank/DDBJ databases">
        <title>Draft genome sequence of Aduncisulcus paluster, a free-living microaerophilic Fornicata.</title>
        <authorList>
            <person name="Yuyama I."/>
            <person name="Kume K."/>
            <person name="Tamura T."/>
            <person name="Inagaki Y."/>
            <person name="Hashimoto T."/>
        </authorList>
    </citation>
    <scope>NUCLEOTIDE SEQUENCE</scope>
    <source>
        <strain evidence="2">NY0171</strain>
    </source>
</reference>
<accession>A0ABQ5KZ17</accession>
<comment type="caution">
    <text evidence="2">The sequence shown here is derived from an EMBL/GenBank/DDBJ whole genome shotgun (WGS) entry which is preliminary data.</text>
</comment>
<dbReference type="EMBL" id="BQXS01011440">
    <property type="protein sequence ID" value="GKT37296.1"/>
    <property type="molecule type" value="Genomic_DNA"/>
</dbReference>
<proteinExistence type="predicted"/>
<keyword evidence="1" id="KW-1133">Transmembrane helix</keyword>
<name>A0ABQ5KZ17_9EUKA</name>